<evidence type="ECO:0000256" key="1">
    <source>
        <dbReference type="ARBA" id="ARBA00022801"/>
    </source>
</evidence>
<keyword evidence="4" id="KW-1185">Reference proteome</keyword>
<keyword evidence="1 3" id="KW-0378">Hydrolase</keyword>
<dbReference type="RefSeq" id="WP_273940989.1">
    <property type="nucleotide sequence ID" value="NZ_CP097263.1"/>
</dbReference>
<dbReference type="Gene3D" id="3.40.50.1820">
    <property type="entry name" value="alpha/beta hydrolase"/>
    <property type="match status" value="1"/>
</dbReference>
<dbReference type="Pfam" id="PF00326">
    <property type="entry name" value="Peptidase_S9"/>
    <property type="match status" value="1"/>
</dbReference>
<dbReference type="PANTHER" id="PTHR42776:SF27">
    <property type="entry name" value="DIPEPTIDYL PEPTIDASE FAMILY MEMBER 6"/>
    <property type="match status" value="1"/>
</dbReference>
<reference evidence="3 4" key="1">
    <citation type="submission" date="2024-09" db="EMBL/GenBank/DDBJ databases">
        <authorList>
            <person name="Sun Q."/>
            <person name="Mori K."/>
        </authorList>
    </citation>
    <scope>NUCLEOTIDE SEQUENCE [LARGE SCALE GENOMIC DNA]</scope>
    <source>
        <strain evidence="3 4">TBRC 1432</strain>
    </source>
</reference>
<dbReference type="InterPro" id="IPR029058">
    <property type="entry name" value="AB_hydrolase_fold"/>
</dbReference>
<comment type="caution">
    <text evidence="3">The sequence shown here is derived from an EMBL/GenBank/DDBJ whole genome shotgun (WGS) entry which is preliminary data.</text>
</comment>
<dbReference type="GO" id="GO:0016787">
    <property type="term" value="F:hydrolase activity"/>
    <property type="evidence" value="ECO:0007669"/>
    <property type="project" value="UniProtKB-KW"/>
</dbReference>
<dbReference type="SUPFAM" id="SSF53474">
    <property type="entry name" value="alpha/beta-Hydrolases"/>
    <property type="match status" value="1"/>
</dbReference>
<dbReference type="SUPFAM" id="SSF82171">
    <property type="entry name" value="DPP6 N-terminal domain-like"/>
    <property type="match status" value="1"/>
</dbReference>
<accession>A0ABV6MQI7</accession>
<evidence type="ECO:0000259" key="2">
    <source>
        <dbReference type="Pfam" id="PF00326"/>
    </source>
</evidence>
<feature type="domain" description="Peptidase S9 prolyl oligopeptidase catalytic" evidence="2">
    <location>
        <begin position="346"/>
        <end position="530"/>
    </location>
</feature>
<evidence type="ECO:0000313" key="3">
    <source>
        <dbReference type="EMBL" id="MFC0542571.1"/>
    </source>
</evidence>
<dbReference type="EMBL" id="JBHLUD010000004">
    <property type="protein sequence ID" value="MFC0542571.1"/>
    <property type="molecule type" value="Genomic_DNA"/>
</dbReference>
<dbReference type="InterPro" id="IPR001375">
    <property type="entry name" value="Peptidase_S9_cat"/>
</dbReference>
<evidence type="ECO:0000313" key="4">
    <source>
        <dbReference type="Proteomes" id="UP001589810"/>
    </source>
</evidence>
<dbReference type="EC" id="3.4.-.-" evidence="3"/>
<gene>
    <name evidence="3" type="ORF">ACFFH7_13820</name>
</gene>
<protein>
    <submittedName>
        <fullName evidence="3">Alpha/beta hydrolase family protein</fullName>
        <ecNumber evidence="3">3.4.-.-</ecNumber>
    </submittedName>
</protein>
<sequence>MRLDFRIDVDARHAICLASTPELGPHLETWTRGDGGWQPGRMLCRAKHPQMLPMRDGRILVYDSADPVVRVFYGDEPPARLDVPTGFRFLRAPSPDRPGLAIVHTPDTTEVWRFRAEEPALIERVASIPGLVHTVLPLEPDWGLLAADRCDIVGGPREVVAIDLADGSHSTLLAAGSVLITHADTGLVVVEVSGRTGWTRIGSDLRFPAALNPGGEPMRPLAVSPTGDRLLVHRLDGVRSTLGYYDLDEDTVTPLDLPPGVVRTPARWTSDGVSFVFSTPAGPPRIVDLDRLSNQDSPAHVEKLGEIEAIVHGGPDWRDNPRLVLALHGGPFLAWLHEYSPLLHQIAATGTAIVAPNQRGSTGYGSAHTNAIIGDLGGPDLEDVTKIVTDLRRYRDRRGLPPLRLLGESYGGYLALLAAAQVPLDRCAVLAPFLSPRRLHADGGPGVRALLDSIAGSSNRDALEACGDIKAPLLIVHGTEDDVIPVSHSRTLASRLRRLGKDFRYVEIRDHGHEPADDPHAAAEIVAFLTEPPDPESSEGGEHP</sequence>
<name>A0ABV6MQI7_9PSEU</name>
<dbReference type="PANTHER" id="PTHR42776">
    <property type="entry name" value="SERINE PEPTIDASE S9 FAMILY MEMBER"/>
    <property type="match status" value="1"/>
</dbReference>
<dbReference type="Proteomes" id="UP001589810">
    <property type="component" value="Unassembled WGS sequence"/>
</dbReference>
<proteinExistence type="predicted"/>
<organism evidence="3 4">
    <name type="scientific">Kutzneria chonburiensis</name>
    <dbReference type="NCBI Taxonomy" id="1483604"/>
    <lineage>
        <taxon>Bacteria</taxon>
        <taxon>Bacillati</taxon>
        <taxon>Actinomycetota</taxon>
        <taxon>Actinomycetes</taxon>
        <taxon>Pseudonocardiales</taxon>
        <taxon>Pseudonocardiaceae</taxon>
        <taxon>Kutzneria</taxon>
    </lineage>
</organism>